<dbReference type="SMART" id="SM00020">
    <property type="entry name" value="Tryp_SPc"/>
    <property type="match status" value="1"/>
</dbReference>
<name>A0A6P8XC62_DROAB</name>
<dbReference type="Gene3D" id="2.40.10.10">
    <property type="entry name" value="Trypsin-like serine proteases"/>
    <property type="match status" value="2"/>
</dbReference>
<dbReference type="PROSITE" id="PS00134">
    <property type="entry name" value="TRYPSIN_HIS"/>
    <property type="match status" value="1"/>
</dbReference>
<dbReference type="PANTHER" id="PTHR24276:SF91">
    <property type="entry name" value="AT26814P-RELATED"/>
    <property type="match status" value="1"/>
</dbReference>
<dbReference type="OrthoDB" id="5565075at2759"/>
<evidence type="ECO:0000256" key="5">
    <source>
        <dbReference type="ARBA" id="ARBA00022729"/>
    </source>
</evidence>
<evidence type="ECO:0000256" key="9">
    <source>
        <dbReference type="ARBA" id="ARBA00023157"/>
    </source>
</evidence>
<evidence type="ECO:0000256" key="2">
    <source>
        <dbReference type="ARBA" id="ARBA00007664"/>
    </source>
</evidence>
<comment type="catalytic activity">
    <reaction evidence="10">
        <text>Preferential cleavage: Arg-|-Xaa, Lys-|-Xaa.</text>
        <dbReference type="EC" id="3.4.21.4"/>
    </reaction>
</comment>
<evidence type="ECO:0000256" key="10">
    <source>
        <dbReference type="ARBA" id="ARBA00036320"/>
    </source>
</evidence>
<dbReference type="PROSITE" id="PS50240">
    <property type="entry name" value="TRYPSIN_DOM"/>
    <property type="match status" value="1"/>
</dbReference>
<dbReference type="AlphaFoldDB" id="A0A6P8XC62"/>
<sequence length="291" mass="29947">MARMDSGVSFVLRQTINMKVLVVLALAIASVSAGVMPQGAPVHPRDLPAVAQIEGRITNGLTASEGQFPYQVALSFSSSGGSWFCGGSIIGNSWVLTAAHCTSGASSVNIAYGSTARTSPKLSLTVSSSSFKQHTSYNSNTLANDISLIQTSAVSFTTYINKVVLPSIANTYSTYAGQKAIASGWGKTSDSASGVTSTLQYQTFDVVSVATCQATYGSTVASSKVICIATPNKQSTCSGDSGGPLVLSSNGLLIGVTSFVSSSGCQSGLPSGFTRVTSYLDWIKTNSGISY</sequence>
<keyword evidence="8" id="KW-0865">Zymogen</keyword>
<dbReference type="GO" id="GO:0005576">
    <property type="term" value="C:extracellular region"/>
    <property type="evidence" value="ECO:0007669"/>
    <property type="project" value="UniProtKB-SubCell"/>
</dbReference>
<keyword evidence="3" id="KW-0964">Secreted</keyword>
<proteinExistence type="inferred from homology"/>
<evidence type="ECO:0000256" key="1">
    <source>
        <dbReference type="ARBA" id="ARBA00004239"/>
    </source>
</evidence>
<evidence type="ECO:0000256" key="12">
    <source>
        <dbReference type="RuleBase" id="RU363034"/>
    </source>
</evidence>
<dbReference type="InterPro" id="IPR018114">
    <property type="entry name" value="TRYPSIN_HIS"/>
</dbReference>
<accession>A0A6P8XC62</accession>
<dbReference type="RefSeq" id="XP_034109743.1">
    <property type="nucleotide sequence ID" value="XM_034253852.2"/>
</dbReference>
<dbReference type="Proteomes" id="UP000515160">
    <property type="component" value="Chromosome 3"/>
</dbReference>
<feature type="domain" description="Peptidase S1" evidence="14">
    <location>
        <begin position="57"/>
        <end position="288"/>
    </location>
</feature>
<keyword evidence="4 12" id="KW-0645">Protease</keyword>
<keyword evidence="15" id="KW-1185">Reference proteome</keyword>
<feature type="chain" id="PRO_5028236385" description="trypsin" evidence="13">
    <location>
        <begin position="34"/>
        <end position="291"/>
    </location>
</feature>
<dbReference type="InterPro" id="IPR050430">
    <property type="entry name" value="Peptidase_S1"/>
</dbReference>
<keyword evidence="7 12" id="KW-0720">Serine protease</keyword>
<comment type="subcellular location">
    <subcellularLocation>
        <location evidence="1">Secreted</location>
        <location evidence="1">Extracellular space</location>
    </subcellularLocation>
</comment>
<dbReference type="InterPro" id="IPR001254">
    <property type="entry name" value="Trypsin_dom"/>
</dbReference>
<dbReference type="InterPro" id="IPR009003">
    <property type="entry name" value="Peptidase_S1_PA"/>
</dbReference>
<evidence type="ECO:0000313" key="16">
    <source>
        <dbReference type="RefSeq" id="XP_034109743.1"/>
    </source>
</evidence>
<reference evidence="16" key="1">
    <citation type="submission" date="2025-08" db="UniProtKB">
        <authorList>
            <consortium name="RefSeq"/>
        </authorList>
    </citation>
    <scope>IDENTIFICATION</scope>
    <source>
        <strain evidence="16">15112-1751.03</strain>
        <tissue evidence="16">Whole Adult</tissue>
    </source>
</reference>
<feature type="signal peptide" evidence="13">
    <location>
        <begin position="1"/>
        <end position="33"/>
    </location>
</feature>
<evidence type="ECO:0000256" key="4">
    <source>
        <dbReference type="ARBA" id="ARBA00022670"/>
    </source>
</evidence>
<dbReference type="FunFam" id="2.40.10.10:FF:000025">
    <property type="entry name" value="serine proteases 1/2"/>
    <property type="match status" value="1"/>
</dbReference>
<dbReference type="InterPro" id="IPR033116">
    <property type="entry name" value="TRYPSIN_SER"/>
</dbReference>
<evidence type="ECO:0000259" key="14">
    <source>
        <dbReference type="PROSITE" id="PS50240"/>
    </source>
</evidence>
<evidence type="ECO:0000256" key="7">
    <source>
        <dbReference type="ARBA" id="ARBA00022825"/>
    </source>
</evidence>
<dbReference type="EC" id="3.4.21.4" evidence="11"/>
<organism evidence="15 16">
    <name type="scientific">Drosophila albomicans</name>
    <name type="common">Fruit fly</name>
    <dbReference type="NCBI Taxonomy" id="7291"/>
    <lineage>
        <taxon>Eukaryota</taxon>
        <taxon>Metazoa</taxon>
        <taxon>Ecdysozoa</taxon>
        <taxon>Arthropoda</taxon>
        <taxon>Hexapoda</taxon>
        <taxon>Insecta</taxon>
        <taxon>Pterygota</taxon>
        <taxon>Neoptera</taxon>
        <taxon>Endopterygota</taxon>
        <taxon>Diptera</taxon>
        <taxon>Brachycera</taxon>
        <taxon>Muscomorpha</taxon>
        <taxon>Ephydroidea</taxon>
        <taxon>Drosophilidae</taxon>
        <taxon>Drosophila</taxon>
    </lineage>
</organism>
<dbReference type="CDD" id="cd00190">
    <property type="entry name" value="Tryp_SPc"/>
    <property type="match status" value="1"/>
</dbReference>
<dbReference type="InterPro" id="IPR043504">
    <property type="entry name" value="Peptidase_S1_PA_chymotrypsin"/>
</dbReference>
<keyword evidence="6 12" id="KW-0378">Hydrolase</keyword>
<protein>
    <recommendedName>
        <fullName evidence="11">trypsin</fullName>
        <ecNumber evidence="11">3.4.21.4</ecNumber>
    </recommendedName>
</protein>
<evidence type="ECO:0000313" key="15">
    <source>
        <dbReference type="Proteomes" id="UP000515160"/>
    </source>
</evidence>
<evidence type="ECO:0000256" key="11">
    <source>
        <dbReference type="ARBA" id="ARBA00038868"/>
    </source>
</evidence>
<evidence type="ECO:0000256" key="13">
    <source>
        <dbReference type="SAM" id="SignalP"/>
    </source>
</evidence>
<evidence type="ECO:0000256" key="3">
    <source>
        <dbReference type="ARBA" id="ARBA00022525"/>
    </source>
</evidence>
<keyword evidence="5 13" id="KW-0732">Signal</keyword>
<gene>
    <name evidence="16" type="primary">LOC117571628</name>
</gene>
<dbReference type="PANTHER" id="PTHR24276">
    <property type="entry name" value="POLYSERASE-RELATED"/>
    <property type="match status" value="1"/>
</dbReference>
<comment type="similarity">
    <text evidence="2">Belongs to the peptidase S1 family.</text>
</comment>
<dbReference type="GeneID" id="117571628"/>
<dbReference type="GO" id="GO:0006508">
    <property type="term" value="P:proteolysis"/>
    <property type="evidence" value="ECO:0007669"/>
    <property type="project" value="UniProtKB-KW"/>
</dbReference>
<dbReference type="PROSITE" id="PS00135">
    <property type="entry name" value="TRYPSIN_SER"/>
    <property type="match status" value="1"/>
</dbReference>
<evidence type="ECO:0000256" key="6">
    <source>
        <dbReference type="ARBA" id="ARBA00022801"/>
    </source>
</evidence>
<keyword evidence="9" id="KW-1015">Disulfide bond</keyword>
<dbReference type="SUPFAM" id="SSF50494">
    <property type="entry name" value="Trypsin-like serine proteases"/>
    <property type="match status" value="1"/>
</dbReference>
<evidence type="ECO:0000256" key="8">
    <source>
        <dbReference type="ARBA" id="ARBA00023145"/>
    </source>
</evidence>
<dbReference type="Pfam" id="PF00089">
    <property type="entry name" value="Trypsin"/>
    <property type="match status" value="1"/>
</dbReference>
<dbReference type="GO" id="GO:0004252">
    <property type="term" value="F:serine-type endopeptidase activity"/>
    <property type="evidence" value="ECO:0007669"/>
    <property type="project" value="UniProtKB-EC"/>
</dbReference>
<dbReference type="InterPro" id="IPR001314">
    <property type="entry name" value="Peptidase_S1A"/>
</dbReference>
<dbReference type="FunFam" id="2.40.10.10:FF:000073">
    <property type="entry name" value="Trypsin alpha"/>
    <property type="match status" value="1"/>
</dbReference>
<dbReference type="PRINTS" id="PR00722">
    <property type="entry name" value="CHYMOTRYPSIN"/>
</dbReference>